<sequence length="300" mass="33372">MILNPISQLSIVSGLLFILSMPAMSQDLQLAGFGYTTFPEAEIMDSRLSQKIQLNEYNFFLNMPKRLKNKKTVLINGFQYGLVTLNGDNDLHLGLDSQNLHLIGYRLTAIHQLANDWSLLASLNPTLASTFNTALEGEDFLFNGILQFTKKKSEYFSYGGGIAYLSTFGEPAFIPTLQLTLKSNNSKFQVFLPRQITYSRFYGRITAGVQLSASGSRYNVNNSSADFNDFEYVDQLAYSRVILGPTFSYLVGKLIQLEASGGITFGRKAELQGDLYEGANYDVANGAFFRFGISIVPPKK</sequence>
<proteinExistence type="predicted"/>
<dbReference type="InterPro" id="IPR046235">
    <property type="entry name" value="DUF6268"/>
</dbReference>
<dbReference type="Pfam" id="PF19783">
    <property type="entry name" value="DUF6268"/>
    <property type="match status" value="1"/>
</dbReference>
<evidence type="ECO:0000313" key="3">
    <source>
        <dbReference type="Proteomes" id="UP000075615"/>
    </source>
</evidence>
<organism evidence="2 3">
    <name type="scientific">Roseivirga echinicomitans</name>
    <dbReference type="NCBI Taxonomy" id="296218"/>
    <lineage>
        <taxon>Bacteria</taxon>
        <taxon>Pseudomonadati</taxon>
        <taxon>Bacteroidota</taxon>
        <taxon>Cytophagia</taxon>
        <taxon>Cytophagales</taxon>
        <taxon>Roseivirgaceae</taxon>
        <taxon>Roseivirga</taxon>
    </lineage>
</organism>
<evidence type="ECO:0000259" key="1">
    <source>
        <dbReference type="Pfam" id="PF19783"/>
    </source>
</evidence>
<dbReference type="Proteomes" id="UP000075615">
    <property type="component" value="Unassembled WGS sequence"/>
</dbReference>
<feature type="domain" description="DUF6268" evidence="1">
    <location>
        <begin position="45"/>
        <end position="272"/>
    </location>
</feature>
<gene>
    <name evidence="2" type="ORF">AWN68_11450</name>
</gene>
<protein>
    <recommendedName>
        <fullName evidence="1">DUF6268 domain-containing protein</fullName>
    </recommendedName>
</protein>
<evidence type="ECO:0000313" key="2">
    <source>
        <dbReference type="EMBL" id="KYG72374.1"/>
    </source>
</evidence>
<keyword evidence="3" id="KW-1185">Reference proteome</keyword>
<dbReference type="EMBL" id="LRDB01000051">
    <property type="protein sequence ID" value="KYG72374.1"/>
    <property type="molecule type" value="Genomic_DNA"/>
</dbReference>
<comment type="caution">
    <text evidence="2">The sequence shown here is derived from an EMBL/GenBank/DDBJ whole genome shotgun (WGS) entry which is preliminary data.</text>
</comment>
<accession>A0A150X0W3</accession>
<name>A0A150X0W3_9BACT</name>
<dbReference type="AlphaFoldDB" id="A0A150X0W3"/>
<reference evidence="2 3" key="1">
    <citation type="submission" date="2016-01" db="EMBL/GenBank/DDBJ databases">
        <title>Genome sequencing of Roseivirga echinicomitans KMM 6058.</title>
        <authorList>
            <person name="Selvaratnam C."/>
            <person name="Thevarajoo S."/>
            <person name="Goh K.M."/>
            <person name="Ee R."/>
            <person name="Chan K.-G."/>
            <person name="Chong C.S."/>
        </authorList>
    </citation>
    <scope>NUCLEOTIDE SEQUENCE [LARGE SCALE GENOMIC DNA]</scope>
    <source>
        <strain evidence="2 3">KMM 6058</strain>
    </source>
</reference>
<dbReference type="STRING" id="296218.AWN68_11450"/>